<dbReference type="Proteomes" id="UP000007755">
    <property type="component" value="Unassembled WGS sequence"/>
</dbReference>
<organism evidence="3">
    <name type="scientific">Acromyrmex echinatior</name>
    <name type="common">Panamanian leafcutter ant</name>
    <name type="synonym">Acromyrmex octospinosus echinatior</name>
    <dbReference type="NCBI Taxonomy" id="103372"/>
    <lineage>
        <taxon>Eukaryota</taxon>
        <taxon>Metazoa</taxon>
        <taxon>Ecdysozoa</taxon>
        <taxon>Arthropoda</taxon>
        <taxon>Hexapoda</taxon>
        <taxon>Insecta</taxon>
        <taxon>Pterygota</taxon>
        <taxon>Neoptera</taxon>
        <taxon>Endopterygota</taxon>
        <taxon>Hymenoptera</taxon>
        <taxon>Apocrita</taxon>
        <taxon>Aculeata</taxon>
        <taxon>Formicoidea</taxon>
        <taxon>Formicidae</taxon>
        <taxon>Myrmicinae</taxon>
        <taxon>Acromyrmex</taxon>
    </lineage>
</organism>
<gene>
    <name evidence="2" type="ORF">G5I_04758</name>
</gene>
<evidence type="ECO:0000313" key="3">
    <source>
        <dbReference type="Proteomes" id="UP000007755"/>
    </source>
</evidence>
<sequence length="92" mass="9763">MEAPSIWGRSISDLSDKDSLAAPARQEGPEDPHTIGVYALTGSAFAECGKDQDQVSVALTALGEAISDFLKPSTQLSLNLEAERPSQRSTTE</sequence>
<feature type="region of interest" description="Disordered" evidence="1">
    <location>
        <begin position="1"/>
        <end position="35"/>
    </location>
</feature>
<dbReference type="InParanoid" id="F4WGH9"/>
<accession>F4WGH9</accession>
<proteinExistence type="predicted"/>
<keyword evidence="3" id="KW-1185">Reference proteome</keyword>
<dbReference type="EMBL" id="GL888134">
    <property type="protein sequence ID" value="EGI66693.1"/>
    <property type="molecule type" value="Genomic_DNA"/>
</dbReference>
<name>F4WGH9_ACREC</name>
<evidence type="ECO:0000313" key="2">
    <source>
        <dbReference type="EMBL" id="EGI66693.1"/>
    </source>
</evidence>
<dbReference type="AlphaFoldDB" id="F4WGH9"/>
<reference evidence="2" key="1">
    <citation type="submission" date="2011-02" db="EMBL/GenBank/DDBJ databases">
        <title>The genome of the leaf-cutting ant Acromyrmex echinatior suggests key adaptations to social evolution and fungus farming.</title>
        <authorList>
            <person name="Nygaard S."/>
            <person name="Zhang G."/>
        </authorList>
    </citation>
    <scope>NUCLEOTIDE SEQUENCE</scope>
</reference>
<protein>
    <submittedName>
        <fullName evidence="2">Uncharacterized protein</fullName>
    </submittedName>
</protein>
<evidence type="ECO:0000256" key="1">
    <source>
        <dbReference type="SAM" id="MobiDB-lite"/>
    </source>
</evidence>